<feature type="region of interest" description="Disordered" evidence="1">
    <location>
        <begin position="28"/>
        <end position="180"/>
    </location>
</feature>
<reference evidence="3" key="1">
    <citation type="journal article" date="2013" name="Nature">
        <title>Pan genome of the phytoplankton Emiliania underpins its global distribution.</title>
        <authorList>
            <person name="Read B.A."/>
            <person name="Kegel J."/>
            <person name="Klute M.J."/>
            <person name="Kuo A."/>
            <person name="Lefebvre S.C."/>
            <person name="Maumus F."/>
            <person name="Mayer C."/>
            <person name="Miller J."/>
            <person name="Monier A."/>
            <person name="Salamov A."/>
            <person name="Young J."/>
            <person name="Aguilar M."/>
            <person name="Claverie J.M."/>
            <person name="Frickenhaus S."/>
            <person name="Gonzalez K."/>
            <person name="Herman E.K."/>
            <person name="Lin Y.C."/>
            <person name="Napier J."/>
            <person name="Ogata H."/>
            <person name="Sarno A.F."/>
            <person name="Shmutz J."/>
            <person name="Schroeder D."/>
            <person name="de Vargas C."/>
            <person name="Verret F."/>
            <person name="von Dassow P."/>
            <person name="Valentin K."/>
            <person name="Van de Peer Y."/>
            <person name="Wheeler G."/>
            <person name="Dacks J.B."/>
            <person name="Delwiche C.F."/>
            <person name="Dyhrman S.T."/>
            <person name="Glockner G."/>
            <person name="John U."/>
            <person name="Richards T."/>
            <person name="Worden A.Z."/>
            <person name="Zhang X."/>
            <person name="Grigoriev I.V."/>
            <person name="Allen A.E."/>
            <person name="Bidle K."/>
            <person name="Borodovsky M."/>
            <person name="Bowler C."/>
            <person name="Brownlee C."/>
            <person name="Cock J.M."/>
            <person name="Elias M."/>
            <person name="Gladyshev V.N."/>
            <person name="Groth M."/>
            <person name="Guda C."/>
            <person name="Hadaegh A."/>
            <person name="Iglesias-Rodriguez M.D."/>
            <person name="Jenkins J."/>
            <person name="Jones B.M."/>
            <person name="Lawson T."/>
            <person name="Leese F."/>
            <person name="Lindquist E."/>
            <person name="Lobanov A."/>
            <person name="Lomsadze A."/>
            <person name="Malik S.B."/>
            <person name="Marsh M.E."/>
            <person name="Mackinder L."/>
            <person name="Mock T."/>
            <person name="Mueller-Roeber B."/>
            <person name="Pagarete A."/>
            <person name="Parker M."/>
            <person name="Probert I."/>
            <person name="Quesneville H."/>
            <person name="Raines C."/>
            <person name="Rensing S.A."/>
            <person name="Riano-Pachon D.M."/>
            <person name="Richier S."/>
            <person name="Rokitta S."/>
            <person name="Shiraiwa Y."/>
            <person name="Soanes D.M."/>
            <person name="van der Giezen M."/>
            <person name="Wahlund T.M."/>
            <person name="Williams B."/>
            <person name="Wilson W."/>
            <person name="Wolfe G."/>
            <person name="Wurch L.L."/>
        </authorList>
    </citation>
    <scope>NUCLEOTIDE SEQUENCE</scope>
</reference>
<dbReference type="EnsemblProtists" id="EOD11387">
    <property type="protein sequence ID" value="EOD11387"/>
    <property type="gene ID" value="EMIHUDRAFT_214741"/>
</dbReference>
<evidence type="ECO:0000256" key="1">
    <source>
        <dbReference type="SAM" id="MobiDB-lite"/>
    </source>
</evidence>
<dbReference type="RefSeq" id="XP_005763816.1">
    <property type="nucleotide sequence ID" value="XM_005763759.1"/>
</dbReference>
<reference evidence="2" key="2">
    <citation type="submission" date="2024-10" db="UniProtKB">
        <authorList>
            <consortium name="EnsemblProtists"/>
        </authorList>
    </citation>
    <scope>IDENTIFICATION</scope>
</reference>
<dbReference type="KEGG" id="ehx:EMIHUDRAFT_214741"/>
<accession>A0A0D3IJF2</accession>
<name>A0A0D3IJF2_EMIH1</name>
<keyword evidence="3" id="KW-1185">Reference proteome</keyword>
<evidence type="ECO:0000313" key="2">
    <source>
        <dbReference type="EnsemblProtists" id="EOD11387"/>
    </source>
</evidence>
<protein>
    <recommendedName>
        <fullName evidence="4">Peroxin-14</fullName>
    </recommendedName>
</protein>
<proteinExistence type="predicted"/>
<dbReference type="HOGENOM" id="CLU_1242085_0_0_1"/>
<evidence type="ECO:0000313" key="3">
    <source>
        <dbReference type="Proteomes" id="UP000013827"/>
    </source>
</evidence>
<dbReference type="PaxDb" id="2903-EOD11387"/>
<dbReference type="AlphaFoldDB" id="A0A0D3IJF2"/>
<dbReference type="Proteomes" id="UP000013827">
    <property type="component" value="Unassembled WGS sequence"/>
</dbReference>
<feature type="compositionally biased region" description="Polar residues" evidence="1">
    <location>
        <begin position="135"/>
        <end position="152"/>
    </location>
</feature>
<organism evidence="2 3">
    <name type="scientific">Emiliania huxleyi (strain CCMP1516)</name>
    <dbReference type="NCBI Taxonomy" id="280463"/>
    <lineage>
        <taxon>Eukaryota</taxon>
        <taxon>Haptista</taxon>
        <taxon>Haptophyta</taxon>
        <taxon>Prymnesiophyceae</taxon>
        <taxon>Isochrysidales</taxon>
        <taxon>Noelaerhabdaceae</taxon>
        <taxon>Emiliania</taxon>
    </lineage>
</organism>
<dbReference type="GeneID" id="17257554"/>
<sequence>MMEEAEGGEGATRADCARLHGVRACGVPRPGVLRPGVLRPGVPRAAGVPRAGGEGAASERTEGAAHVAVPPAEYATSEPPPNERRAGVAGCADSREPGVGEEEVEGVAAAAEAGRRAPETLVVAGPSATRHTDTGHSSQPLAASAGASDSTYSGADAEEAVAGGGSGAAGASAAATAEEDKRVRALRMALQHKTQMPVTDEEARAILQARGGRETPVTEVRPT</sequence>
<evidence type="ECO:0008006" key="4">
    <source>
        <dbReference type="Google" id="ProtNLM"/>
    </source>
</evidence>